<feature type="compositionally biased region" description="Low complexity" evidence="1">
    <location>
        <begin position="40"/>
        <end position="80"/>
    </location>
</feature>
<reference evidence="4" key="1">
    <citation type="submission" date="2011-08" db="EMBL/GenBank/DDBJ databases">
        <authorList>
            <person name="Rombauts S."/>
        </authorList>
    </citation>
    <scope>NUCLEOTIDE SEQUENCE</scope>
    <source>
        <strain evidence="4">London</strain>
    </source>
</reference>
<evidence type="ECO:0000256" key="1">
    <source>
        <dbReference type="SAM" id="MobiDB-lite"/>
    </source>
</evidence>
<feature type="signal peptide" evidence="2">
    <location>
        <begin position="1"/>
        <end position="19"/>
    </location>
</feature>
<dbReference type="EMBL" id="CAEY01000581">
    <property type="status" value="NOT_ANNOTATED_CDS"/>
    <property type="molecule type" value="Genomic_DNA"/>
</dbReference>
<feature type="compositionally biased region" description="Basic and acidic residues" evidence="1">
    <location>
        <begin position="91"/>
        <end position="101"/>
    </location>
</feature>
<dbReference type="AlphaFoldDB" id="T1KUV3"/>
<evidence type="ECO:0000313" key="3">
    <source>
        <dbReference type="EnsemblMetazoa" id="tetur22g01390.1"/>
    </source>
</evidence>
<dbReference type="Proteomes" id="UP000015104">
    <property type="component" value="Unassembled WGS sequence"/>
</dbReference>
<dbReference type="KEGG" id="tut:107367415"/>
<evidence type="ECO:0000313" key="4">
    <source>
        <dbReference type="Proteomes" id="UP000015104"/>
    </source>
</evidence>
<evidence type="ECO:0000256" key="2">
    <source>
        <dbReference type="SAM" id="SignalP"/>
    </source>
</evidence>
<gene>
    <name evidence="3" type="primary">107367415</name>
</gene>
<keyword evidence="4" id="KW-1185">Reference proteome</keyword>
<sequence>MKYCLLNLIALLLVTSTYGADDHGSSVKVSVGTHSHAKDASSGSSSDAAASASAASKAGSSSSSSSSSSAKSESSETSTVSDDKDDDDGEDKSGDSNDKSAKSSGYSIHQSGQYAKLQQTVSQIASKVASHSANILSTFGDHLVGMLDDLTNRI</sequence>
<dbReference type="EnsemblMetazoa" id="tetur22g01390.1">
    <property type="protein sequence ID" value="tetur22g01390.1"/>
    <property type="gene ID" value="tetur22g01390"/>
</dbReference>
<dbReference type="HOGENOM" id="CLU_1706523_0_0_1"/>
<reference evidence="3" key="2">
    <citation type="submission" date="2015-06" db="UniProtKB">
        <authorList>
            <consortium name="EnsemblMetazoa"/>
        </authorList>
    </citation>
    <scope>IDENTIFICATION</scope>
</reference>
<keyword evidence="2" id="KW-0732">Signal</keyword>
<feature type="region of interest" description="Disordered" evidence="1">
    <location>
        <begin position="30"/>
        <end position="107"/>
    </location>
</feature>
<feature type="chain" id="PRO_5004591946" evidence="2">
    <location>
        <begin position="20"/>
        <end position="154"/>
    </location>
</feature>
<proteinExistence type="predicted"/>
<name>T1KUV3_TETUR</name>
<protein>
    <submittedName>
        <fullName evidence="3">Uncharacterized protein</fullName>
    </submittedName>
</protein>
<organism evidence="3 4">
    <name type="scientific">Tetranychus urticae</name>
    <name type="common">Two-spotted spider mite</name>
    <dbReference type="NCBI Taxonomy" id="32264"/>
    <lineage>
        <taxon>Eukaryota</taxon>
        <taxon>Metazoa</taxon>
        <taxon>Ecdysozoa</taxon>
        <taxon>Arthropoda</taxon>
        <taxon>Chelicerata</taxon>
        <taxon>Arachnida</taxon>
        <taxon>Acari</taxon>
        <taxon>Acariformes</taxon>
        <taxon>Trombidiformes</taxon>
        <taxon>Prostigmata</taxon>
        <taxon>Eleutherengona</taxon>
        <taxon>Raphignathae</taxon>
        <taxon>Tetranychoidea</taxon>
        <taxon>Tetranychidae</taxon>
        <taxon>Tetranychus</taxon>
    </lineage>
</organism>
<accession>T1KUV3</accession>